<dbReference type="InterPro" id="IPR041698">
    <property type="entry name" value="Methyltransf_25"/>
</dbReference>
<evidence type="ECO:0000259" key="2">
    <source>
        <dbReference type="Pfam" id="PF13649"/>
    </source>
</evidence>
<dbReference type="CDD" id="cd02440">
    <property type="entry name" value="AdoMet_MTases"/>
    <property type="match status" value="1"/>
</dbReference>
<accession>A0A421DKE0</accession>
<sequence length="314" mass="35346">MSKPIQPISTDPRAKLLSHQSSSSDNHDALMETERDRIRQSGDLPGASVEQQLNLLEQLSTFELGRFLLKHHGLNAYWTHHLVTYRSGISKINFANQLEALIYERLPSVLATRERFGIFQQQLQKLLHPGIVMASVPCGFMGDLLLLDYTRHPDVSLIGVDLDQQALEGARDLAIQQGREKQLSLRCHDAWSLNLETHVDVLTSNGLNIYEPDNDRVIALYRAFFDGLKPGGTLVSSFLTPPPTMSADSPWRGAAPELLSLQHLLFSRIFNAKWTSFRTHTQTQAQLEQAGFSDITFINDHMHMFPTVIARKPG</sequence>
<name>A0A421DKE0_9GAMM</name>
<feature type="domain" description="Methyltransferase" evidence="2">
    <location>
        <begin position="150"/>
        <end position="232"/>
    </location>
</feature>
<comment type="caution">
    <text evidence="3">The sequence shown here is derived from an EMBL/GenBank/DDBJ whole genome shotgun (WGS) entry which is preliminary data.</text>
</comment>
<dbReference type="Gene3D" id="3.40.50.150">
    <property type="entry name" value="Vaccinia Virus protein VP39"/>
    <property type="match status" value="1"/>
</dbReference>
<feature type="region of interest" description="Disordered" evidence="1">
    <location>
        <begin position="1"/>
        <end position="29"/>
    </location>
</feature>
<reference evidence="3 4" key="1">
    <citation type="submission" date="2016-09" db="EMBL/GenBank/DDBJ databases">
        <authorList>
            <person name="Doonan J."/>
            <person name="Pachebat J.A."/>
            <person name="Golyshin P.N."/>
            <person name="Denman S."/>
            <person name="Mcdonald J.E."/>
        </authorList>
    </citation>
    <scope>NUCLEOTIDE SEQUENCE [LARGE SCALE GENOMIC DNA]</scope>
    <source>
        <strain evidence="3 4">NCPPB 3934</strain>
    </source>
</reference>
<dbReference type="Proteomes" id="UP000285648">
    <property type="component" value="Unassembled WGS sequence"/>
</dbReference>
<dbReference type="Pfam" id="PF13649">
    <property type="entry name" value="Methyltransf_25"/>
    <property type="match status" value="1"/>
</dbReference>
<protein>
    <recommendedName>
        <fullName evidence="2">Methyltransferase domain-containing protein</fullName>
    </recommendedName>
</protein>
<dbReference type="RefSeq" id="WP_121576184.1">
    <property type="nucleotide sequence ID" value="NZ_MJLZ01000045.1"/>
</dbReference>
<dbReference type="EMBL" id="MJLZ01000045">
    <property type="protein sequence ID" value="RLM19904.1"/>
    <property type="molecule type" value="Genomic_DNA"/>
</dbReference>
<evidence type="ECO:0000313" key="4">
    <source>
        <dbReference type="Proteomes" id="UP000285648"/>
    </source>
</evidence>
<gene>
    <name evidence="3" type="ORF">BIY29_16150</name>
</gene>
<evidence type="ECO:0000313" key="3">
    <source>
        <dbReference type="EMBL" id="RLM19904.1"/>
    </source>
</evidence>
<organism evidence="3 4">
    <name type="scientific">Brenneria alni</name>
    <dbReference type="NCBI Taxonomy" id="71656"/>
    <lineage>
        <taxon>Bacteria</taxon>
        <taxon>Pseudomonadati</taxon>
        <taxon>Pseudomonadota</taxon>
        <taxon>Gammaproteobacteria</taxon>
        <taxon>Enterobacterales</taxon>
        <taxon>Pectobacteriaceae</taxon>
        <taxon>Brenneria</taxon>
    </lineage>
</organism>
<keyword evidence="4" id="KW-1185">Reference proteome</keyword>
<dbReference type="OrthoDB" id="5621386at2"/>
<proteinExistence type="predicted"/>
<dbReference type="AlphaFoldDB" id="A0A421DKE0"/>
<evidence type="ECO:0000256" key="1">
    <source>
        <dbReference type="SAM" id="MobiDB-lite"/>
    </source>
</evidence>
<dbReference type="InterPro" id="IPR029063">
    <property type="entry name" value="SAM-dependent_MTases_sf"/>
</dbReference>
<dbReference type="SUPFAM" id="SSF53335">
    <property type="entry name" value="S-adenosyl-L-methionine-dependent methyltransferases"/>
    <property type="match status" value="1"/>
</dbReference>